<dbReference type="PROSITE" id="PS50983">
    <property type="entry name" value="FE_B12_PBP"/>
    <property type="match status" value="1"/>
</dbReference>
<dbReference type="InterPro" id="IPR054828">
    <property type="entry name" value="Vit_B12_bind_prot"/>
</dbReference>
<dbReference type="InterPro" id="IPR002491">
    <property type="entry name" value="ABC_transptr_periplasmic_BD"/>
</dbReference>
<dbReference type="Gene3D" id="3.40.50.1980">
    <property type="entry name" value="Nitrogenase molybdenum iron protein domain"/>
    <property type="match status" value="2"/>
</dbReference>
<evidence type="ECO:0000313" key="3">
    <source>
        <dbReference type="EMBL" id="ASU34686.1"/>
    </source>
</evidence>
<dbReference type="PANTHER" id="PTHR30535">
    <property type="entry name" value="VITAMIN B12-BINDING PROTEIN"/>
    <property type="match status" value="1"/>
</dbReference>
<dbReference type="Pfam" id="PF01497">
    <property type="entry name" value="Peripla_BP_2"/>
    <property type="match status" value="1"/>
</dbReference>
<dbReference type="AlphaFoldDB" id="A0A223NXY8"/>
<dbReference type="KEGG" id="muc:MuYL_2799"/>
<evidence type="ECO:0000313" key="4">
    <source>
        <dbReference type="Proteomes" id="UP000215002"/>
    </source>
</evidence>
<proteinExistence type="predicted"/>
<dbReference type="EMBL" id="CP022743">
    <property type="protein sequence ID" value="ASU34686.1"/>
    <property type="molecule type" value="Genomic_DNA"/>
</dbReference>
<dbReference type="SUPFAM" id="SSF53807">
    <property type="entry name" value="Helical backbone' metal receptor"/>
    <property type="match status" value="1"/>
</dbReference>
<dbReference type="Proteomes" id="UP000215002">
    <property type="component" value="Chromosome"/>
</dbReference>
<dbReference type="OrthoDB" id="9816357at2"/>
<accession>A0A223NXY8</accession>
<name>A0A223NXY8_9SPHI</name>
<keyword evidence="1" id="KW-0732">Signal</keyword>
<keyword evidence="4" id="KW-1185">Reference proteome</keyword>
<gene>
    <name evidence="3" type="ORF">MuYL_2799</name>
</gene>
<evidence type="ECO:0000256" key="1">
    <source>
        <dbReference type="ARBA" id="ARBA00022729"/>
    </source>
</evidence>
<evidence type="ECO:0000259" key="2">
    <source>
        <dbReference type="PROSITE" id="PS50983"/>
    </source>
</evidence>
<dbReference type="RefSeq" id="WP_094571010.1">
    <property type="nucleotide sequence ID" value="NZ_CP022743.1"/>
</dbReference>
<feature type="domain" description="Fe/B12 periplasmic-binding" evidence="2">
    <location>
        <begin position="20"/>
        <end position="261"/>
    </location>
</feature>
<sequence length="261" mass="29269">MPLFYDQLNRQINLPSVPQRIISVVPSQTELLFYLGLDKEVIGITKFCIHPAGKFKAATKIGGTKQLDLAHIKALRPDLIIANKEENDRSQLEELMQHFPVWISDIYNLEDALDMIEHLGALTGKSSEATALCNAVKENFSTLVPSLSALKTAYFIWRKPYMVAGKNTFIDNMLQKCGLVNVFAAERYPEVSLSEITEARPDVILLSSEPYPFKEKHIAELSAAAPAAIIKLVDGEMFSWYGSRLLKAPGYFQDLINSLHR</sequence>
<reference evidence="3 4" key="1">
    <citation type="submission" date="2017-08" db="EMBL/GenBank/DDBJ databases">
        <title>Complete genome sequence of Mucilaginibacter sp. strain BJC16-A31.</title>
        <authorList>
            <consortium name="Henan University of Science and Technology"/>
            <person name="You X."/>
        </authorList>
    </citation>
    <scope>NUCLEOTIDE SEQUENCE [LARGE SCALE GENOMIC DNA]</scope>
    <source>
        <strain evidence="3 4">BJC16-A31</strain>
    </source>
</reference>
<dbReference type="InterPro" id="IPR050902">
    <property type="entry name" value="ABC_Transporter_SBP"/>
</dbReference>
<dbReference type="PANTHER" id="PTHR30535:SF35">
    <property type="entry name" value="PERIPLASMIC BINDING PROTEIN"/>
    <property type="match status" value="1"/>
</dbReference>
<organism evidence="3 4">
    <name type="scientific">Mucilaginibacter xinganensis</name>
    <dbReference type="NCBI Taxonomy" id="1234841"/>
    <lineage>
        <taxon>Bacteria</taxon>
        <taxon>Pseudomonadati</taxon>
        <taxon>Bacteroidota</taxon>
        <taxon>Sphingobacteriia</taxon>
        <taxon>Sphingobacteriales</taxon>
        <taxon>Sphingobacteriaceae</taxon>
        <taxon>Mucilaginibacter</taxon>
    </lineage>
</organism>
<dbReference type="NCBIfam" id="NF038402">
    <property type="entry name" value="TroA_like"/>
    <property type="match status" value="1"/>
</dbReference>
<protein>
    <submittedName>
        <fullName evidence="3">Cobalamin-binding protein</fullName>
    </submittedName>
</protein>